<comment type="caution">
    <text evidence="1">The sequence shown here is derived from an EMBL/GenBank/DDBJ whole genome shotgun (WGS) entry which is preliminary data.</text>
</comment>
<evidence type="ECO:0000313" key="2">
    <source>
        <dbReference type="Proteomes" id="UP000245720"/>
    </source>
</evidence>
<reference evidence="1 2" key="1">
    <citation type="submission" date="2018-05" db="EMBL/GenBank/DDBJ databases">
        <title>The Hungate 1000. A catalogue of reference genomes from the rumen microbiome.</title>
        <authorList>
            <person name="Kelly W."/>
        </authorList>
    </citation>
    <scope>NUCLEOTIDE SEQUENCE [LARGE SCALE GENOMIC DNA]</scope>
    <source>
        <strain evidence="1 2">SAb67</strain>
    </source>
</reference>
<dbReference type="OrthoDB" id="1817376at2"/>
<dbReference type="RefSeq" id="WP_109726789.1">
    <property type="nucleotide sequence ID" value="NZ_QGDI01000007.1"/>
</dbReference>
<name>A0A315XXY8_RUMFL</name>
<organism evidence="1 2">
    <name type="scientific">Ruminococcus flavefaciens</name>
    <dbReference type="NCBI Taxonomy" id="1265"/>
    <lineage>
        <taxon>Bacteria</taxon>
        <taxon>Bacillati</taxon>
        <taxon>Bacillota</taxon>
        <taxon>Clostridia</taxon>
        <taxon>Eubacteriales</taxon>
        <taxon>Oscillospiraceae</taxon>
        <taxon>Ruminococcus</taxon>
    </lineage>
</organism>
<protein>
    <submittedName>
        <fullName evidence="1">Uncharacterized protein</fullName>
    </submittedName>
</protein>
<proteinExistence type="predicted"/>
<dbReference type="Proteomes" id="UP000245720">
    <property type="component" value="Unassembled WGS sequence"/>
</dbReference>
<dbReference type="AlphaFoldDB" id="A0A315XXY8"/>
<sequence length="352" mass="38809">MLFEILKVRRTGIADDLFTRLAVRAMGYHERTGAVPLRFFSDGTPLADWRIKGAAGGVGCVGTNKLDYKPIARGSGPGGTYTDSGTIAGVAMNTVSIPDGAPADSDHQRWYMLRANINEGGNWVDDYRSPTYANCNWYAKLTAGTYKLVAECANPYGITVRVPNLDSIYRNDSALPGNHIPRYDLVDSSGNILIEVTWENFFGSGNQRRWTRKESVFTVTEDTDVGVFSKMFQYDSSYAVDNITPYLVFRYMIVPADTPTSQFSVTLPITGEPEITGESCWEPYKMVLPLTVRCGERSAAVAIDLGKNLLGENDTVSFSSTHTTIPTFIGTNIITAETEIQPSEMYIKYIGI</sequence>
<dbReference type="EMBL" id="QGDI01000007">
    <property type="protein sequence ID" value="PWJ12337.1"/>
    <property type="molecule type" value="Genomic_DNA"/>
</dbReference>
<evidence type="ECO:0000313" key="1">
    <source>
        <dbReference type="EMBL" id="PWJ12337.1"/>
    </source>
</evidence>
<gene>
    <name evidence="1" type="ORF">IE37_02028</name>
</gene>
<accession>A0A315XXY8</accession>